<evidence type="ECO:0000313" key="8">
    <source>
        <dbReference type="Proteomes" id="UP000193411"/>
    </source>
</evidence>
<evidence type="ECO:0000259" key="6">
    <source>
        <dbReference type="PROSITE" id="PS50102"/>
    </source>
</evidence>
<feature type="compositionally biased region" description="Basic and acidic residues" evidence="5">
    <location>
        <begin position="181"/>
        <end position="208"/>
    </location>
</feature>
<accession>A0A1Y2HH48</accession>
<dbReference type="InterPro" id="IPR000504">
    <property type="entry name" value="RRM_dom"/>
</dbReference>
<name>A0A1Y2HH48_9FUNG</name>
<dbReference type="OrthoDB" id="21467at2759"/>
<dbReference type="InterPro" id="IPR012677">
    <property type="entry name" value="Nucleotide-bd_a/b_plait_sf"/>
</dbReference>
<proteinExistence type="predicted"/>
<reference evidence="7 8" key="1">
    <citation type="submission" date="2016-07" db="EMBL/GenBank/DDBJ databases">
        <title>Pervasive Adenine N6-methylation of Active Genes in Fungi.</title>
        <authorList>
            <consortium name="DOE Joint Genome Institute"/>
            <person name="Mondo S.J."/>
            <person name="Dannebaum R.O."/>
            <person name="Kuo R.C."/>
            <person name="Labutti K."/>
            <person name="Haridas S."/>
            <person name="Kuo A."/>
            <person name="Salamov A."/>
            <person name="Ahrendt S.R."/>
            <person name="Lipzen A."/>
            <person name="Sullivan W."/>
            <person name="Andreopoulos W.B."/>
            <person name="Clum A."/>
            <person name="Lindquist E."/>
            <person name="Daum C."/>
            <person name="Ramamoorthy G.K."/>
            <person name="Gryganskyi A."/>
            <person name="Culley D."/>
            <person name="Magnuson J.K."/>
            <person name="James T.Y."/>
            <person name="O'Malley M.A."/>
            <person name="Stajich J.E."/>
            <person name="Spatafora J.W."/>
            <person name="Visel A."/>
            <person name="Grigoriev I.V."/>
        </authorList>
    </citation>
    <scope>NUCLEOTIDE SEQUENCE [LARGE SCALE GENOMIC DNA]</scope>
    <source>
        <strain evidence="7 8">PL171</strain>
    </source>
</reference>
<dbReference type="SMART" id="SM00360">
    <property type="entry name" value="RRM"/>
    <property type="match status" value="1"/>
</dbReference>
<keyword evidence="2 4" id="KW-0694">RNA-binding</keyword>
<keyword evidence="3" id="KW-0539">Nucleus</keyword>
<evidence type="ECO:0000256" key="3">
    <source>
        <dbReference type="ARBA" id="ARBA00023242"/>
    </source>
</evidence>
<sequence length="262" mass="28102">MPTPASRGVIYLGRIPHGFYEDEMRQYFTQFGTVTRLRLSRNKKTGKSKHYAFVEFKDGDVADVVASTMNGYLMFGQVLVCKRLPHSQVHPELFKGANRKFRPANLVAKEMKSINVPKSREAVVKTVKNLIAQEKARVAKIKAMGIDYDFSDISFAALAAKAGLVEGAAPAPSAPAPAPVVEEKPAKKAKEAAKKAPVVEEPALEKQSKKGKRKAPSADAEEVEAPAAAANKKAKSAGAAPAGKPSPAKQAAGKKAVKKARR</sequence>
<dbReference type="Proteomes" id="UP000193411">
    <property type="component" value="Unassembled WGS sequence"/>
</dbReference>
<feature type="region of interest" description="Disordered" evidence="5">
    <location>
        <begin position="168"/>
        <end position="262"/>
    </location>
</feature>
<evidence type="ECO:0000313" key="7">
    <source>
        <dbReference type="EMBL" id="ORZ33918.1"/>
    </source>
</evidence>
<dbReference type="EMBL" id="MCFL01000032">
    <property type="protein sequence ID" value="ORZ33918.1"/>
    <property type="molecule type" value="Genomic_DNA"/>
</dbReference>
<dbReference type="SUPFAM" id="SSF54928">
    <property type="entry name" value="RNA-binding domain, RBD"/>
    <property type="match status" value="1"/>
</dbReference>
<dbReference type="InterPro" id="IPR035979">
    <property type="entry name" value="RBD_domain_sf"/>
</dbReference>
<feature type="domain" description="RRM" evidence="6">
    <location>
        <begin position="8"/>
        <end position="79"/>
    </location>
</feature>
<dbReference type="CDD" id="cd12307">
    <property type="entry name" value="RRM_NIFK_like"/>
    <property type="match status" value="1"/>
</dbReference>
<dbReference type="Gene3D" id="3.30.70.330">
    <property type="match status" value="1"/>
</dbReference>
<evidence type="ECO:0000256" key="5">
    <source>
        <dbReference type="SAM" id="MobiDB-lite"/>
    </source>
</evidence>
<dbReference type="PROSITE" id="PS50102">
    <property type="entry name" value="RRM"/>
    <property type="match status" value="1"/>
</dbReference>
<comment type="caution">
    <text evidence="7">The sequence shown here is derived from an EMBL/GenBank/DDBJ whole genome shotgun (WGS) entry which is preliminary data.</text>
</comment>
<gene>
    <name evidence="7" type="ORF">BCR44DRAFT_118253</name>
</gene>
<keyword evidence="8" id="KW-1185">Reference proteome</keyword>
<dbReference type="STRING" id="765915.A0A1Y2HH48"/>
<protein>
    <recommendedName>
        <fullName evidence="6">RRM domain-containing protein</fullName>
    </recommendedName>
</protein>
<dbReference type="GO" id="GO:0003723">
    <property type="term" value="F:RNA binding"/>
    <property type="evidence" value="ECO:0007669"/>
    <property type="project" value="UniProtKB-UniRule"/>
</dbReference>
<dbReference type="GO" id="GO:0005730">
    <property type="term" value="C:nucleolus"/>
    <property type="evidence" value="ECO:0007669"/>
    <property type="project" value="UniProtKB-SubCell"/>
</dbReference>
<dbReference type="Pfam" id="PF00076">
    <property type="entry name" value="RRM_1"/>
    <property type="match status" value="1"/>
</dbReference>
<dbReference type="PANTHER" id="PTHR46754">
    <property type="entry name" value="MKI67 FHA DOMAIN-INTERACTING NUCLEOLAR PHOSPHOPROTEIN"/>
    <property type="match status" value="1"/>
</dbReference>
<comment type="subcellular location">
    <subcellularLocation>
        <location evidence="1">Nucleus</location>
        <location evidence="1">Nucleolus</location>
    </subcellularLocation>
</comment>
<evidence type="ECO:0000256" key="2">
    <source>
        <dbReference type="ARBA" id="ARBA00022884"/>
    </source>
</evidence>
<evidence type="ECO:0000256" key="4">
    <source>
        <dbReference type="PROSITE-ProRule" id="PRU00176"/>
    </source>
</evidence>
<organism evidence="7 8">
    <name type="scientific">Catenaria anguillulae PL171</name>
    <dbReference type="NCBI Taxonomy" id="765915"/>
    <lineage>
        <taxon>Eukaryota</taxon>
        <taxon>Fungi</taxon>
        <taxon>Fungi incertae sedis</taxon>
        <taxon>Blastocladiomycota</taxon>
        <taxon>Blastocladiomycetes</taxon>
        <taxon>Blastocladiales</taxon>
        <taxon>Catenariaceae</taxon>
        <taxon>Catenaria</taxon>
    </lineage>
</organism>
<evidence type="ECO:0000256" key="1">
    <source>
        <dbReference type="ARBA" id="ARBA00004604"/>
    </source>
</evidence>
<dbReference type="AlphaFoldDB" id="A0A1Y2HH48"/>
<feature type="compositionally biased region" description="Low complexity" evidence="5">
    <location>
        <begin position="225"/>
        <end position="254"/>
    </location>
</feature>